<keyword evidence="1" id="KW-1133">Transmembrane helix</keyword>
<dbReference type="RefSeq" id="WP_073791678.1">
    <property type="nucleotide sequence ID" value="NZ_CP108638.1"/>
</dbReference>
<proteinExistence type="predicted"/>
<dbReference type="Proteomes" id="UP000186455">
    <property type="component" value="Unassembled WGS sequence"/>
</dbReference>
<evidence type="ECO:0000313" key="3">
    <source>
        <dbReference type="Proteomes" id="UP000186455"/>
    </source>
</evidence>
<reference evidence="2 3" key="1">
    <citation type="submission" date="2015-06" db="EMBL/GenBank/DDBJ databases">
        <title>Cloning and characterization of the uncialamcin biosynthetic gene cluster.</title>
        <authorList>
            <person name="Yan X."/>
            <person name="Huang T."/>
            <person name="Ge H."/>
            <person name="Shen B."/>
        </authorList>
    </citation>
    <scope>NUCLEOTIDE SEQUENCE [LARGE SCALE GENOMIC DNA]</scope>
    <source>
        <strain evidence="2 3">DCA2648</strain>
    </source>
</reference>
<feature type="transmembrane region" description="Helical" evidence="1">
    <location>
        <begin position="38"/>
        <end position="59"/>
    </location>
</feature>
<dbReference type="GeneID" id="96795624"/>
<accession>A0A1Q4V5T8</accession>
<keyword evidence="3" id="KW-1185">Reference proteome</keyword>
<comment type="caution">
    <text evidence="2">The sequence shown here is derived from an EMBL/GenBank/DDBJ whole genome shotgun (WGS) entry which is preliminary data.</text>
</comment>
<keyword evidence="1" id="KW-0472">Membrane</keyword>
<evidence type="ECO:0000256" key="1">
    <source>
        <dbReference type="SAM" id="Phobius"/>
    </source>
</evidence>
<protein>
    <submittedName>
        <fullName evidence="2">Membrane protein</fullName>
    </submittedName>
</protein>
<evidence type="ECO:0000313" key="2">
    <source>
        <dbReference type="EMBL" id="OKH93206.1"/>
    </source>
</evidence>
<name>A0A1Q4V5T8_9ACTN</name>
<dbReference type="NCBIfam" id="NF041681">
    <property type="entry name" value="HGxxPAAW"/>
    <property type="match status" value="1"/>
</dbReference>
<organism evidence="2 3">
    <name type="scientific">Streptomyces uncialis</name>
    <dbReference type="NCBI Taxonomy" id="1048205"/>
    <lineage>
        <taxon>Bacteria</taxon>
        <taxon>Bacillati</taxon>
        <taxon>Actinomycetota</taxon>
        <taxon>Actinomycetes</taxon>
        <taxon>Kitasatosporales</taxon>
        <taxon>Streptomycetaceae</taxon>
        <taxon>Streptomyces</taxon>
    </lineage>
</organism>
<gene>
    <name evidence="2" type="ORF">AB852_21045</name>
</gene>
<dbReference type="EMBL" id="LFBV01000005">
    <property type="protein sequence ID" value="OKH93206.1"/>
    <property type="molecule type" value="Genomic_DNA"/>
</dbReference>
<keyword evidence="1" id="KW-0812">Transmembrane</keyword>
<feature type="transmembrane region" description="Helical" evidence="1">
    <location>
        <begin position="12"/>
        <end position="32"/>
    </location>
</feature>
<dbReference type="STRING" id="1048205.AB852_21045"/>
<sequence>MSSSSHGHTPAAWAGVIIAFVGFCVAGVFMVMANTAGFWVGMAILGLSPVVGGIMSVMGMGQKRPRELMPTEG</sequence>
<dbReference type="AlphaFoldDB" id="A0A1Q4V5T8"/>